<accession>A0ABR1TKK5</accession>
<feature type="compositionally biased region" description="Acidic residues" evidence="1">
    <location>
        <begin position="389"/>
        <end position="405"/>
    </location>
</feature>
<reference evidence="2 3" key="1">
    <citation type="submission" date="2023-01" db="EMBL/GenBank/DDBJ databases">
        <title>Analysis of 21 Apiospora genomes using comparative genomics revels a genus with tremendous synthesis potential of carbohydrate active enzymes and secondary metabolites.</title>
        <authorList>
            <person name="Sorensen T."/>
        </authorList>
    </citation>
    <scope>NUCLEOTIDE SEQUENCE [LARGE SCALE GENOMIC DNA]</scope>
    <source>
        <strain evidence="2 3">CBS 83171</strain>
    </source>
</reference>
<dbReference type="Proteomes" id="UP001446871">
    <property type="component" value="Unassembled WGS sequence"/>
</dbReference>
<evidence type="ECO:0000313" key="3">
    <source>
        <dbReference type="Proteomes" id="UP001446871"/>
    </source>
</evidence>
<evidence type="ECO:0000313" key="2">
    <source>
        <dbReference type="EMBL" id="KAK8047132.1"/>
    </source>
</evidence>
<sequence length="405" mass="45015">MKTLQLPLEIWGIVCEQLADENYRQPGNPTSMLMDNPASRRDTLLALCRVSKGVAQVAQPVLFRTYDFGEGMNNGKKHLRFLRSILDNPRLAAAVRIVMLDHWVCDIEPHKDELVEVYGRIAARLGFDAGAFAVELDFEENEHGLPTRVPAIIQLLPALLPNLRYLSVTTRHEDDALELLGDLRKAGVLKPFASLEHLTLRHGDTEMGFTLLDCGPLLALTPNVTTLHLMQCRGVSSDDGGADSEEQKAVVLTNALQRCMPTGLKTLDLDCCNLEHRDLRALLANCPHLERFHYYSGGSIVDDANREVSNRQLVASLAPAKATLRRVELNFEHSYRELDDDDDDDGEDNEDADELTQASFAEFPVLKRATYSGRVIFSSKARPSGFGDESAEEDGNDDDGEDDDN</sequence>
<name>A0ABR1TKK5_9PEZI</name>
<organism evidence="2 3">
    <name type="scientific">Apiospora saccharicola</name>
    <dbReference type="NCBI Taxonomy" id="335842"/>
    <lineage>
        <taxon>Eukaryota</taxon>
        <taxon>Fungi</taxon>
        <taxon>Dikarya</taxon>
        <taxon>Ascomycota</taxon>
        <taxon>Pezizomycotina</taxon>
        <taxon>Sordariomycetes</taxon>
        <taxon>Xylariomycetidae</taxon>
        <taxon>Amphisphaeriales</taxon>
        <taxon>Apiosporaceae</taxon>
        <taxon>Apiospora</taxon>
    </lineage>
</organism>
<evidence type="ECO:0008006" key="4">
    <source>
        <dbReference type="Google" id="ProtNLM"/>
    </source>
</evidence>
<dbReference type="InterPro" id="IPR032675">
    <property type="entry name" value="LRR_dom_sf"/>
</dbReference>
<feature type="region of interest" description="Disordered" evidence="1">
    <location>
        <begin position="335"/>
        <end position="358"/>
    </location>
</feature>
<gene>
    <name evidence="2" type="ORF">PG996_015196</name>
</gene>
<feature type="compositionally biased region" description="Acidic residues" evidence="1">
    <location>
        <begin position="338"/>
        <end position="354"/>
    </location>
</feature>
<evidence type="ECO:0000256" key="1">
    <source>
        <dbReference type="SAM" id="MobiDB-lite"/>
    </source>
</evidence>
<dbReference type="Gene3D" id="3.80.10.10">
    <property type="entry name" value="Ribonuclease Inhibitor"/>
    <property type="match status" value="1"/>
</dbReference>
<comment type="caution">
    <text evidence="2">The sequence shown here is derived from an EMBL/GenBank/DDBJ whole genome shotgun (WGS) entry which is preliminary data.</text>
</comment>
<protein>
    <recommendedName>
        <fullName evidence="4">F-box domain-containing protein</fullName>
    </recommendedName>
</protein>
<proteinExistence type="predicted"/>
<dbReference type="EMBL" id="JAQQWM010000009">
    <property type="protein sequence ID" value="KAK8047132.1"/>
    <property type="molecule type" value="Genomic_DNA"/>
</dbReference>
<dbReference type="SUPFAM" id="SSF52047">
    <property type="entry name" value="RNI-like"/>
    <property type="match status" value="1"/>
</dbReference>
<keyword evidence="3" id="KW-1185">Reference proteome</keyword>
<feature type="region of interest" description="Disordered" evidence="1">
    <location>
        <begin position="379"/>
        <end position="405"/>
    </location>
</feature>